<dbReference type="GO" id="GO:0005737">
    <property type="term" value="C:cytoplasm"/>
    <property type="evidence" value="ECO:0007669"/>
    <property type="project" value="UniProtKB-SubCell"/>
</dbReference>
<evidence type="ECO:0000256" key="14">
    <source>
        <dbReference type="ARBA" id="ARBA00071773"/>
    </source>
</evidence>
<dbReference type="AlphaFoldDB" id="A0AAV4FA65"/>
<keyword evidence="10" id="KW-0804">Transcription</keyword>
<keyword evidence="6" id="KW-0832">Ubl conjugation</keyword>
<dbReference type="PROSITE" id="PS50217">
    <property type="entry name" value="BZIP"/>
    <property type="match status" value="1"/>
</dbReference>
<keyword evidence="15" id="KW-0175">Coiled coil</keyword>
<keyword evidence="9" id="KW-0010">Activator</keyword>
<evidence type="ECO:0000256" key="3">
    <source>
        <dbReference type="ARBA" id="ARBA00022473"/>
    </source>
</evidence>
<dbReference type="InterPro" id="IPR008917">
    <property type="entry name" value="TF_DNA-bd_sf"/>
</dbReference>
<evidence type="ECO:0000256" key="7">
    <source>
        <dbReference type="ARBA" id="ARBA00023015"/>
    </source>
</evidence>
<dbReference type="PANTHER" id="PTHR10129">
    <property type="entry name" value="TRANSCRIPTION FACTOR MAF"/>
    <property type="match status" value="1"/>
</dbReference>
<evidence type="ECO:0000256" key="9">
    <source>
        <dbReference type="ARBA" id="ARBA00023159"/>
    </source>
</evidence>
<evidence type="ECO:0000256" key="5">
    <source>
        <dbReference type="ARBA" id="ARBA00022499"/>
    </source>
</evidence>
<dbReference type="SMART" id="SM00338">
    <property type="entry name" value="BRLZ"/>
    <property type="match status" value="1"/>
</dbReference>
<dbReference type="PANTHER" id="PTHR10129:SF44">
    <property type="entry name" value="TRAFFIC JAM, ISOFORM C"/>
    <property type="match status" value="1"/>
</dbReference>
<accession>A0AAV4FA65</accession>
<evidence type="ECO:0000256" key="15">
    <source>
        <dbReference type="SAM" id="Coils"/>
    </source>
</evidence>
<sequence length="401" mass="43741">MDELAESYIESFDLFMDGHDFQQLHNSMVKSELGLCSGAATPVPQQPCLIPGVTGQVTGQLPAPPSPTLSAVTGNNVGLTRSGQSTPINSIPPSPTTPLPPSQASLPSPSRSLSSFGSAFGDRGYFEDWFLKLGSQCSESSGSHGRSPNQIQLDLTKQEIKPSLDELLRSLEASNAHNPVSPSVKSENPDLSGRGPNEFDLDYEEDNELDVEQADDDCNSVSSLASSVQALRSRRGSARSPAPPLSPQNSVIDDEDLVMLPVRELNRRLQGQPKSEVQRLKQKRRTLKNRGYAQNCRSKRIQQKSELEHSNKSLLQQIAELKRQLSCSMRERDYYRQRCQQLKSDVVRASCASASGLRESVDFAQLIAAIKDESGSKSIGGSISNIRSNKAAEKGNDNFLI</sequence>
<evidence type="ECO:0000259" key="17">
    <source>
        <dbReference type="PROSITE" id="PS50217"/>
    </source>
</evidence>
<proteinExistence type="predicted"/>
<feature type="compositionally biased region" description="Low complexity" evidence="16">
    <location>
        <begin position="102"/>
        <end position="114"/>
    </location>
</feature>
<evidence type="ECO:0000256" key="2">
    <source>
        <dbReference type="ARBA" id="ARBA00004496"/>
    </source>
</evidence>
<keyword evidence="19" id="KW-1185">Reference proteome</keyword>
<comment type="subunit">
    <text evidence="13">Interacts with FIZ1; this interaction represses transactivation. Interacts (via the leucine-zipper domain) with CRX.</text>
</comment>
<evidence type="ECO:0000256" key="8">
    <source>
        <dbReference type="ARBA" id="ARBA00023125"/>
    </source>
</evidence>
<dbReference type="InterPro" id="IPR004827">
    <property type="entry name" value="bZIP"/>
</dbReference>
<dbReference type="SUPFAM" id="SSF47454">
    <property type="entry name" value="A DNA-binding domain in eukaryotic transcription factors"/>
    <property type="match status" value="1"/>
</dbReference>
<evidence type="ECO:0000313" key="19">
    <source>
        <dbReference type="Proteomes" id="UP000762676"/>
    </source>
</evidence>
<dbReference type="GO" id="GO:0000981">
    <property type="term" value="F:DNA-binding transcription factor activity, RNA polymerase II-specific"/>
    <property type="evidence" value="ECO:0007669"/>
    <property type="project" value="TreeGrafter"/>
</dbReference>
<evidence type="ECO:0000256" key="1">
    <source>
        <dbReference type="ARBA" id="ARBA00004123"/>
    </source>
</evidence>
<name>A0AAV4FA65_9GAST</name>
<keyword evidence="7" id="KW-0805">Transcription regulation</keyword>
<dbReference type="Proteomes" id="UP000762676">
    <property type="component" value="Unassembled WGS sequence"/>
</dbReference>
<protein>
    <recommendedName>
        <fullName evidence="14">Neural retina-specific leucine zipper protein</fullName>
    </recommendedName>
</protein>
<feature type="compositionally biased region" description="Polar residues" evidence="16">
    <location>
        <begin position="68"/>
        <end position="84"/>
    </location>
</feature>
<keyword evidence="5" id="KW-1017">Isopeptide bond</keyword>
<gene>
    <name evidence="18" type="ORF">ElyMa_003769200</name>
</gene>
<dbReference type="GO" id="GO:0005634">
    <property type="term" value="C:nucleus"/>
    <property type="evidence" value="ECO:0007669"/>
    <property type="project" value="UniProtKB-SubCell"/>
</dbReference>
<evidence type="ECO:0000313" key="18">
    <source>
        <dbReference type="EMBL" id="GFR69855.1"/>
    </source>
</evidence>
<dbReference type="InterPro" id="IPR046347">
    <property type="entry name" value="bZIP_sf"/>
</dbReference>
<feature type="domain" description="BZIP" evidence="17">
    <location>
        <begin position="279"/>
        <end position="342"/>
    </location>
</feature>
<feature type="region of interest" description="Disordered" evidence="16">
    <location>
        <begin position="60"/>
        <end position="114"/>
    </location>
</feature>
<feature type="compositionally biased region" description="Polar residues" evidence="16">
    <location>
        <begin position="173"/>
        <end position="186"/>
    </location>
</feature>
<comment type="function">
    <text evidence="12">Acts as a transcriptional activator which regulates the expression of several rod-specific genes, including RHO and PDE6B. Also functions as a transcriptional coactivator, stimulating transcription mediated by the transcription factor CRX and NR2E3. Binds to the rhodopsin promoter in a sequence-specific manner.</text>
</comment>
<evidence type="ECO:0000256" key="11">
    <source>
        <dbReference type="ARBA" id="ARBA00023242"/>
    </source>
</evidence>
<dbReference type="Pfam" id="PF03131">
    <property type="entry name" value="bZIP_Maf"/>
    <property type="match status" value="1"/>
</dbReference>
<feature type="compositionally biased region" description="Pro residues" evidence="16">
    <location>
        <begin position="90"/>
        <end position="101"/>
    </location>
</feature>
<feature type="coiled-coil region" evidence="15">
    <location>
        <begin position="304"/>
        <end position="331"/>
    </location>
</feature>
<dbReference type="GO" id="GO:0000978">
    <property type="term" value="F:RNA polymerase II cis-regulatory region sequence-specific DNA binding"/>
    <property type="evidence" value="ECO:0007669"/>
    <property type="project" value="TreeGrafter"/>
</dbReference>
<feature type="region of interest" description="Disordered" evidence="16">
    <location>
        <begin position="173"/>
        <end position="201"/>
    </location>
</feature>
<dbReference type="FunFam" id="1.20.5.170:FF:000071">
    <property type="entry name" value="Neural retina-specific leucine zipper protein"/>
    <property type="match status" value="1"/>
</dbReference>
<dbReference type="SUPFAM" id="SSF57959">
    <property type="entry name" value="Leucine zipper domain"/>
    <property type="match status" value="1"/>
</dbReference>
<comment type="subcellular location">
    <subcellularLocation>
        <location evidence="2">Cytoplasm</location>
    </subcellularLocation>
    <subcellularLocation>
        <location evidence="1">Nucleus</location>
    </subcellularLocation>
</comment>
<organism evidence="18 19">
    <name type="scientific">Elysia marginata</name>
    <dbReference type="NCBI Taxonomy" id="1093978"/>
    <lineage>
        <taxon>Eukaryota</taxon>
        <taxon>Metazoa</taxon>
        <taxon>Spiralia</taxon>
        <taxon>Lophotrochozoa</taxon>
        <taxon>Mollusca</taxon>
        <taxon>Gastropoda</taxon>
        <taxon>Heterobranchia</taxon>
        <taxon>Euthyneura</taxon>
        <taxon>Panpulmonata</taxon>
        <taxon>Sacoglossa</taxon>
        <taxon>Placobranchoidea</taxon>
        <taxon>Plakobranchidae</taxon>
        <taxon>Elysia</taxon>
    </lineage>
</organism>
<keyword evidence="11" id="KW-0539">Nucleus</keyword>
<keyword evidence="3" id="KW-0217">Developmental protein</keyword>
<evidence type="ECO:0000256" key="16">
    <source>
        <dbReference type="SAM" id="MobiDB-lite"/>
    </source>
</evidence>
<evidence type="ECO:0000256" key="10">
    <source>
        <dbReference type="ARBA" id="ARBA00023163"/>
    </source>
</evidence>
<dbReference type="EMBL" id="BMAT01007723">
    <property type="protein sequence ID" value="GFR69855.1"/>
    <property type="molecule type" value="Genomic_DNA"/>
</dbReference>
<comment type="caution">
    <text evidence="18">The sequence shown here is derived from an EMBL/GenBank/DDBJ whole genome shotgun (WGS) entry which is preliminary data.</text>
</comment>
<reference evidence="18 19" key="1">
    <citation type="journal article" date="2021" name="Elife">
        <title>Chloroplast acquisition without the gene transfer in kleptoplastic sea slugs, Plakobranchus ocellatus.</title>
        <authorList>
            <person name="Maeda T."/>
            <person name="Takahashi S."/>
            <person name="Yoshida T."/>
            <person name="Shimamura S."/>
            <person name="Takaki Y."/>
            <person name="Nagai Y."/>
            <person name="Toyoda A."/>
            <person name="Suzuki Y."/>
            <person name="Arimoto A."/>
            <person name="Ishii H."/>
            <person name="Satoh N."/>
            <person name="Nishiyama T."/>
            <person name="Hasebe M."/>
            <person name="Maruyama T."/>
            <person name="Minagawa J."/>
            <person name="Obokata J."/>
            <person name="Shigenobu S."/>
        </authorList>
    </citation>
    <scope>NUCLEOTIDE SEQUENCE [LARGE SCALE GENOMIC DNA]</scope>
</reference>
<keyword evidence="4" id="KW-0963">Cytoplasm</keyword>
<dbReference type="CDD" id="cd14718">
    <property type="entry name" value="bZIP_Maf_large"/>
    <property type="match status" value="1"/>
</dbReference>
<dbReference type="Gene3D" id="1.20.5.170">
    <property type="match status" value="1"/>
</dbReference>
<dbReference type="InterPro" id="IPR024874">
    <property type="entry name" value="Transcription_factor_Maf_fam"/>
</dbReference>
<evidence type="ECO:0000256" key="12">
    <source>
        <dbReference type="ARBA" id="ARBA00055281"/>
    </source>
</evidence>
<dbReference type="GO" id="GO:0045944">
    <property type="term" value="P:positive regulation of transcription by RNA polymerase II"/>
    <property type="evidence" value="ECO:0007669"/>
    <property type="project" value="UniProtKB-ARBA"/>
</dbReference>
<evidence type="ECO:0000256" key="13">
    <source>
        <dbReference type="ARBA" id="ARBA00066263"/>
    </source>
</evidence>
<evidence type="ECO:0000256" key="6">
    <source>
        <dbReference type="ARBA" id="ARBA00022843"/>
    </source>
</evidence>
<evidence type="ECO:0000256" key="4">
    <source>
        <dbReference type="ARBA" id="ARBA00022490"/>
    </source>
</evidence>
<dbReference type="InterPro" id="IPR004826">
    <property type="entry name" value="bZIP_Maf"/>
</dbReference>
<keyword evidence="8" id="KW-0238">DNA-binding</keyword>